<evidence type="ECO:0000313" key="2">
    <source>
        <dbReference type="EMBL" id="ATB41286.1"/>
    </source>
</evidence>
<dbReference type="Proteomes" id="UP000217257">
    <property type="component" value="Chromosome"/>
</dbReference>
<protein>
    <submittedName>
        <fullName evidence="2">Uncharacterized protein</fullName>
    </submittedName>
</protein>
<name>A0A250JDQ3_9BACT</name>
<gene>
    <name evidence="2" type="ORF">CYFUS_006751</name>
</gene>
<feature type="compositionally biased region" description="Basic and acidic residues" evidence="1">
    <location>
        <begin position="101"/>
        <end position="111"/>
    </location>
</feature>
<reference evidence="2 3" key="1">
    <citation type="submission" date="2017-06" db="EMBL/GenBank/DDBJ databases">
        <title>Sequencing and comparative analysis of myxobacterial genomes.</title>
        <authorList>
            <person name="Rupp O."/>
            <person name="Goesmann A."/>
            <person name="Sogaard-Andersen L."/>
        </authorList>
    </citation>
    <scope>NUCLEOTIDE SEQUENCE [LARGE SCALE GENOMIC DNA]</scope>
    <source>
        <strain evidence="2 3">DSM 52655</strain>
    </source>
</reference>
<accession>A0A250JDQ3</accession>
<evidence type="ECO:0000256" key="1">
    <source>
        <dbReference type="SAM" id="MobiDB-lite"/>
    </source>
</evidence>
<proteinExistence type="predicted"/>
<dbReference type="AlphaFoldDB" id="A0A250JDQ3"/>
<dbReference type="KEGG" id="cfus:CYFUS_006751"/>
<evidence type="ECO:0000313" key="3">
    <source>
        <dbReference type="Proteomes" id="UP000217257"/>
    </source>
</evidence>
<organism evidence="2 3">
    <name type="scientific">Cystobacter fuscus</name>
    <dbReference type="NCBI Taxonomy" id="43"/>
    <lineage>
        <taxon>Bacteria</taxon>
        <taxon>Pseudomonadati</taxon>
        <taxon>Myxococcota</taxon>
        <taxon>Myxococcia</taxon>
        <taxon>Myxococcales</taxon>
        <taxon>Cystobacterineae</taxon>
        <taxon>Archangiaceae</taxon>
        <taxon>Cystobacter</taxon>
    </lineage>
</organism>
<feature type="region of interest" description="Disordered" evidence="1">
    <location>
        <begin position="82"/>
        <end position="111"/>
    </location>
</feature>
<dbReference type="EMBL" id="CP022098">
    <property type="protein sequence ID" value="ATB41286.1"/>
    <property type="molecule type" value="Genomic_DNA"/>
</dbReference>
<sequence length="111" mass="12408">MLAHALEDALGLAALLARLKERSTWGAPVSLSEAGTPFMAPSMRGHSLDERIHQLRRMAAEEHARRAKAIILRSLRRGSRFYPRAGATRRRSASTRPPPFARHEQARQAFA</sequence>
<dbReference type="RefSeq" id="WP_095989030.1">
    <property type="nucleotide sequence ID" value="NZ_CP022098.1"/>
</dbReference>